<evidence type="ECO:0000313" key="3">
    <source>
        <dbReference type="Proteomes" id="UP000285456"/>
    </source>
</evidence>
<dbReference type="InterPro" id="IPR051677">
    <property type="entry name" value="AfsR-DnrI-RedD_regulator"/>
</dbReference>
<dbReference type="Proteomes" id="UP000285456">
    <property type="component" value="Unassembled WGS sequence"/>
</dbReference>
<dbReference type="AlphaFoldDB" id="A0A417YBV2"/>
<sequence>MRHIPIVHSQLSPPPIRDRFVQRSHLNKKLMQIPNYPLTLLYAGAGYGKSTALSLFTKNRNAAVCWYSISKNDDDLFPFLTKLISSIRQCHPRFGNSIEKELMRLDNYMNTEEIYSLATFFINEVIQLDEEILIILDDFHLVMNSSEIENMLLYVVEYIPSNLHMIVSSRKKPRWNILPKLRGQGELLELTHFDFVLSPAEMSYILEEIYKTDVLEEEVAQIYRATEGWAIAFNMLAQQIAENTSITAILQNKKKSLKDLFAYLASEVLSKQSLITQQFLMQSSIFHVLSPEICDHVLEIQGSEEILVGLVEQNLFIEEGEGNVYRYHALFQAFLENLFMRKYENEFNLLHKRAASYYKQVEDLESALYHYKKINESQAIAVLLNEHGRTMLQSGRLQALYDLLVELPDNYKGQYPLLYFYQGEIERYRSLYDQAEHNYNAISDAITKGDKAKDYIMSLALEGKARIYLDTIQPDRAEHFVNQAIQLREKASASKEEMARLYVLMAENLLNAGQAVKAEVWYDRAKRLNLPLEESESNLQARIYLRTGRLAQAKEILIARKQQNAGSEKEHLPQSHRETDLILSIIEAFMGNEKASKQLASDSIQLGLAIKSPFVEACGWMRLGHAVQLINQYNHKLAIQCYQTSLDIMEKINVSRGKAEPYMGLSILYGKQQAYSLAMDNAKRGLLETEKVNDRWLSALIKLGIAITEVYRMNYDQAVKAIEKVRTDMIACGDRYVMMVTSFWSAYIAFEKGEADGFKEEMIAFLTAVQAEAYDFFLKRRTTFGPLDMQNMAPMLLKAKQLDIESTIVTRMLSDLGLDKTVKNHPGYTLVIQTLGQFKLWLGTKQIESNDWQRGKSKELFELFITNRNIKLQREEIFQSLWPDQDEKTATKNFKVTLNALLKVLEPHRKAREDSFFIIREGSSYGINPDAVYELDTITFEALILKGLEESNPKHAAELLEKGLMVYQGDYLKDLRFISWCTTERERLRQLFLRGAERLAQHSVRLLDFHRCIEWCEKILSLDSTWEEAYRLMMYCYYQNNNRPQAIRWYEKCCNVLQVELGIEPMQQTEEIYDLIMESEELDKY</sequence>
<accession>A0A417YBV2</accession>
<dbReference type="Gene3D" id="1.10.10.10">
    <property type="entry name" value="Winged helix-like DNA-binding domain superfamily/Winged helix DNA-binding domain"/>
    <property type="match status" value="1"/>
</dbReference>
<dbReference type="Gene3D" id="3.40.50.300">
    <property type="entry name" value="P-loop containing nucleotide triphosphate hydrolases"/>
    <property type="match status" value="1"/>
</dbReference>
<dbReference type="Gene3D" id="1.25.40.10">
    <property type="entry name" value="Tetratricopeptide repeat domain"/>
    <property type="match status" value="3"/>
</dbReference>
<keyword evidence="3" id="KW-1185">Reference proteome</keyword>
<dbReference type="SMART" id="SM01043">
    <property type="entry name" value="BTAD"/>
    <property type="match status" value="1"/>
</dbReference>
<name>A0A417YBV2_9BACI</name>
<dbReference type="SUPFAM" id="SSF52540">
    <property type="entry name" value="P-loop containing nucleoside triphosphate hydrolases"/>
    <property type="match status" value="1"/>
</dbReference>
<evidence type="ECO:0000313" key="2">
    <source>
        <dbReference type="EMBL" id="RHW30061.1"/>
    </source>
</evidence>
<dbReference type="InterPro" id="IPR059106">
    <property type="entry name" value="WHD_MalT"/>
</dbReference>
<reference evidence="2 3" key="1">
    <citation type="journal article" date="2007" name="Int. J. Syst. Evol. Microbiol.">
        <title>Oceanobacillus profundus sp. nov., isolated from a deep-sea sediment core.</title>
        <authorList>
            <person name="Kim Y.G."/>
            <person name="Choi D.H."/>
            <person name="Hyun S."/>
            <person name="Cho B.C."/>
        </authorList>
    </citation>
    <scope>NUCLEOTIDE SEQUENCE [LARGE SCALE GENOMIC DNA]</scope>
    <source>
        <strain evidence="2 3">DSM 18246</strain>
    </source>
</reference>
<dbReference type="InterPro" id="IPR027417">
    <property type="entry name" value="P-loop_NTPase"/>
</dbReference>
<evidence type="ECO:0000259" key="1">
    <source>
        <dbReference type="SMART" id="SM01043"/>
    </source>
</evidence>
<dbReference type="Pfam" id="PF03704">
    <property type="entry name" value="BTAD"/>
    <property type="match status" value="1"/>
</dbReference>
<dbReference type="PANTHER" id="PTHR35807:SF2">
    <property type="entry name" value="TRANSCRIPTIONAL ACTIVATOR DOMAIN"/>
    <property type="match status" value="1"/>
</dbReference>
<gene>
    <name evidence="2" type="ORF">D1B32_18480</name>
</gene>
<dbReference type="SUPFAM" id="SSF48452">
    <property type="entry name" value="TPR-like"/>
    <property type="match status" value="3"/>
</dbReference>
<dbReference type="InterPro" id="IPR011990">
    <property type="entry name" value="TPR-like_helical_dom_sf"/>
</dbReference>
<dbReference type="OrthoDB" id="1137593at2"/>
<feature type="domain" description="Bacterial transcriptional activator" evidence="1">
    <location>
        <begin position="935"/>
        <end position="1077"/>
    </location>
</feature>
<comment type="caution">
    <text evidence="2">The sequence shown here is derived from an EMBL/GenBank/DDBJ whole genome shotgun (WGS) entry which is preliminary data.</text>
</comment>
<dbReference type="RefSeq" id="WP_095312563.1">
    <property type="nucleotide sequence ID" value="NZ_JAMAWL010000003.1"/>
</dbReference>
<dbReference type="Pfam" id="PF25873">
    <property type="entry name" value="WHD_MalT"/>
    <property type="match status" value="1"/>
</dbReference>
<proteinExistence type="predicted"/>
<protein>
    <submittedName>
        <fullName evidence="2">Transcriptional regulator</fullName>
    </submittedName>
</protein>
<organism evidence="2 3">
    <name type="scientific">Oceanobacillus profundus</name>
    <dbReference type="NCBI Taxonomy" id="372463"/>
    <lineage>
        <taxon>Bacteria</taxon>
        <taxon>Bacillati</taxon>
        <taxon>Bacillota</taxon>
        <taxon>Bacilli</taxon>
        <taxon>Bacillales</taxon>
        <taxon>Bacillaceae</taxon>
        <taxon>Oceanobacillus</taxon>
    </lineage>
</organism>
<dbReference type="EMBL" id="QWEH01000016">
    <property type="protein sequence ID" value="RHW30061.1"/>
    <property type="molecule type" value="Genomic_DNA"/>
</dbReference>
<dbReference type="InterPro" id="IPR005158">
    <property type="entry name" value="BTAD"/>
</dbReference>
<dbReference type="InterPro" id="IPR036388">
    <property type="entry name" value="WH-like_DNA-bd_sf"/>
</dbReference>
<dbReference type="PANTHER" id="PTHR35807">
    <property type="entry name" value="TRANSCRIPTIONAL REGULATOR REDD-RELATED"/>
    <property type="match status" value="1"/>
</dbReference>